<evidence type="ECO:0000313" key="2">
    <source>
        <dbReference type="EMBL" id="USW53283.1"/>
    </source>
</evidence>
<name>A0A9Q9ELB7_9PEZI</name>
<protein>
    <submittedName>
        <fullName evidence="2">Uncharacterized protein</fullName>
    </submittedName>
</protein>
<organism evidence="2 3">
    <name type="scientific">Septoria linicola</name>
    <dbReference type="NCBI Taxonomy" id="215465"/>
    <lineage>
        <taxon>Eukaryota</taxon>
        <taxon>Fungi</taxon>
        <taxon>Dikarya</taxon>
        <taxon>Ascomycota</taxon>
        <taxon>Pezizomycotina</taxon>
        <taxon>Dothideomycetes</taxon>
        <taxon>Dothideomycetidae</taxon>
        <taxon>Mycosphaerellales</taxon>
        <taxon>Mycosphaerellaceae</taxon>
        <taxon>Septoria</taxon>
    </lineage>
</organism>
<keyword evidence="1" id="KW-0472">Membrane</keyword>
<dbReference type="EMBL" id="CP099422">
    <property type="protein sequence ID" value="USW53283.1"/>
    <property type="molecule type" value="Genomic_DNA"/>
</dbReference>
<evidence type="ECO:0000256" key="1">
    <source>
        <dbReference type="SAM" id="Phobius"/>
    </source>
</evidence>
<reference evidence="2" key="1">
    <citation type="submission" date="2022-06" db="EMBL/GenBank/DDBJ databases">
        <title>Complete genome sequences of two strains of the flax pathogen Septoria linicola.</title>
        <authorList>
            <person name="Lapalu N."/>
            <person name="Simon A."/>
            <person name="Demenou B."/>
            <person name="Paumier D."/>
            <person name="Guillot M.-P."/>
            <person name="Gout L."/>
            <person name="Valade R."/>
        </authorList>
    </citation>
    <scope>NUCLEOTIDE SEQUENCE</scope>
    <source>
        <strain evidence="2">SE15195</strain>
    </source>
</reference>
<keyword evidence="1" id="KW-1133">Transmembrane helix</keyword>
<keyword evidence="1" id="KW-0812">Transmembrane</keyword>
<gene>
    <name evidence="2" type="ORF">Slin15195_G066020</name>
</gene>
<sequence length="100" mass="11205">MSTANPVSAVAAAASTEPALIRSVRAVRNMFKEAHPYERPAVTLRPHAVAWEKYTAQLGRATRFYVPAVIFFFGWPFAMKYAVDAWNGVHDAPAKKRRRS</sequence>
<keyword evidence="3" id="KW-1185">Reference proteome</keyword>
<evidence type="ECO:0000313" key="3">
    <source>
        <dbReference type="Proteomes" id="UP001056384"/>
    </source>
</evidence>
<dbReference type="Proteomes" id="UP001056384">
    <property type="component" value="Chromosome 5"/>
</dbReference>
<dbReference type="AlphaFoldDB" id="A0A9Q9ELB7"/>
<feature type="transmembrane region" description="Helical" evidence="1">
    <location>
        <begin position="64"/>
        <end position="83"/>
    </location>
</feature>
<accession>A0A9Q9ELB7</accession>
<proteinExistence type="predicted"/>